<feature type="domain" description="MATH" evidence="1">
    <location>
        <begin position="11"/>
        <end position="140"/>
    </location>
</feature>
<evidence type="ECO:0000313" key="2">
    <source>
        <dbReference type="EMBL" id="GIX72771.1"/>
    </source>
</evidence>
<dbReference type="InterPro" id="IPR008974">
    <property type="entry name" value="TRAF-like"/>
</dbReference>
<dbReference type="AlphaFoldDB" id="A0AAV4ML86"/>
<accession>A0AAV4ML86</accession>
<dbReference type="EMBL" id="BPLR01002348">
    <property type="protein sequence ID" value="GIX72771.1"/>
    <property type="molecule type" value="Genomic_DNA"/>
</dbReference>
<reference evidence="2 3" key="1">
    <citation type="submission" date="2021-06" db="EMBL/GenBank/DDBJ databases">
        <title>Caerostris extrusa draft genome.</title>
        <authorList>
            <person name="Kono N."/>
            <person name="Arakawa K."/>
        </authorList>
    </citation>
    <scope>NUCLEOTIDE SEQUENCE [LARGE SCALE GENOMIC DNA]</scope>
</reference>
<dbReference type="Proteomes" id="UP001054945">
    <property type="component" value="Unassembled WGS sequence"/>
</dbReference>
<evidence type="ECO:0000259" key="1">
    <source>
        <dbReference type="PROSITE" id="PS50144"/>
    </source>
</evidence>
<organism evidence="2 3">
    <name type="scientific">Caerostris extrusa</name>
    <name type="common">Bark spider</name>
    <name type="synonym">Caerostris bankana</name>
    <dbReference type="NCBI Taxonomy" id="172846"/>
    <lineage>
        <taxon>Eukaryota</taxon>
        <taxon>Metazoa</taxon>
        <taxon>Ecdysozoa</taxon>
        <taxon>Arthropoda</taxon>
        <taxon>Chelicerata</taxon>
        <taxon>Arachnida</taxon>
        <taxon>Araneae</taxon>
        <taxon>Araneomorphae</taxon>
        <taxon>Entelegynae</taxon>
        <taxon>Araneoidea</taxon>
        <taxon>Araneidae</taxon>
        <taxon>Caerostris</taxon>
    </lineage>
</organism>
<dbReference type="CDD" id="cd00121">
    <property type="entry name" value="MATH"/>
    <property type="match status" value="1"/>
</dbReference>
<dbReference type="InterPro" id="IPR002083">
    <property type="entry name" value="MATH/TRAF_dom"/>
</dbReference>
<name>A0AAV4ML86_CAEEX</name>
<gene>
    <name evidence="2" type="primary">spoplb_26</name>
    <name evidence="2" type="ORF">CEXT_568091</name>
</gene>
<proteinExistence type="predicted"/>
<dbReference type="PROSITE" id="PS50144">
    <property type="entry name" value="MATH"/>
    <property type="match status" value="1"/>
</dbReference>
<sequence length="426" mass="48566">MASRDVERSHCFTVTWRIDHMSYFWQSRCVMIESPPFAAGTMEGTKWKLRLFPRDRDGNSIGLYLWRDRDCSSVNDVEMNLELTFLDADGSVLTARTMEKKVIQKGAAEGSLMFESGEDVFVRRRSRFLPDDALTVRCRMWRSDGAEVESRECFARTRVAVEERSFVWNIKQFGALRCDREVARAIHSATEYEHLMDVGLFLATDESEGEVLGFKFTSPHEKIKISAIQFYVLDAAGGKLKCFGEEIRFHTHADEQRQFRSHITKDRLMEEENTYLPDDVLSLLCECSYYAEYLQDTQALPGRPLSSVRDTGKRQRRLVQPRPLHGAMDAPVRVHRRRRRAGLGGRLSAVLGRRHLRGPHSEGDVFVPLESPPPTFQCLRGARPRRPAPGRGFEARCPRFRARTFSGCDTIGRVEGAGGHESEIGG</sequence>
<protein>
    <submittedName>
        <fullName evidence="2">Speckle-type POZ protein-like B</fullName>
    </submittedName>
</protein>
<keyword evidence="3" id="KW-1185">Reference proteome</keyword>
<dbReference type="SUPFAM" id="SSF49599">
    <property type="entry name" value="TRAF domain-like"/>
    <property type="match status" value="2"/>
</dbReference>
<dbReference type="Gene3D" id="2.60.210.10">
    <property type="entry name" value="Apoptosis, Tumor Necrosis Factor Receptor Associated Protein 2, Chain A"/>
    <property type="match status" value="1"/>
</dbReference>
<comment type="caution">
    <text evidence="2">The sequence shown here is derived from an EMBL/GenBank/DDBJ whole genome shotgun (WGS) entry which is preliminary data.</text>
</comment>
<dbReference type="Pfam" id="PF22486">
    <property type="entry name" value="MATH_2"/>
    <property type="match status" value="1"/>
</dbReference>
<evidence type="ECO:0000313" key="3">
    <source>
        <dbReference type="Proteomes" id="UP001054945"/>
    </source>
</evidence>